<evidence type="ECO:0000256" key="1">
    <source>
        <dbReference type="SAM" id="MobiDB-lite"/>
    </source>
</evidence>
<dbReference type="GO" id="GO:0005975">
    <property type="term" value="P:carbohydrate metabolic process"/>
    <property type="evidence" value="ECO:0007669"/>
    <property type="project" value="InterPro"/>
</dbReference>
<evidence type="ECO:0000313" key="5">
    <source>
        <dbReference type="Proteomes" id="UP000280726"/>
    </source>
</evidence>
<dbReference type="RefSeq" id="WP_123916282.1">
    <property type="nucleotide sequence ID" value="NZ_RKRA01000001.1"/>
</dbReference>
<dbReference type="SUPFAM" id="SSF48208">
    <property type="entry name" value="Six-hairpin glycosidases"/>
    <property type="match status" value="1"/>
</dbReference>
<keyword evidence="5" id="KW-1185">Reference proteome</keyword>
<accession>A0A3N4Z3F1</accession>
<evidence type="ECO:0000259" key="3">
    <source>
        <dbReference type="Pfam" id="PF22422"/>
    </source>
</evidence>
<evidence type="ECO:0000259" key="2">
    <source>
        <dbReference type="Pfam" id="PF14742"/>
    </source>
</evidence>
<dbReference type="Pfam" id="PF14742">
    <property type="entry name" value="GDE_N_bis"/>
    <property type="match status" value="1"/>
</dbReference>
<protein>
    <submittedName>
        <fullName evidence="4">Glycogen debranching enzyme</fullName>
    </submittedName>
</protein>
<feature type="domain" description="Putative glycogen debranching enzyme N-terminal" evidence="2">
    <location>
        <begin position="21"/>
        <end position="214"/>
    </location>
</feature>
<dbReference type="EMBL" id="RKRA01000001">
    <property type="protein sequence ID" value="RPF27023.1"/>
    <property type="molecule type" value="Genomic_DNA"/>
</dbReference>
<dbReference type="Pfam" id="PF22422">
    <property type="entry name" value="MGH1-like_GH"/>
    <property type="match status" value="1"/>
</dbReference>
<evidence type="ECO:0000313" key="4">
    <source>
        <dbReference type="EMBL" id="RPF27023.1"/>
    </source>
</evidence>
<feature type="region of interest" description="Disordered" evidence="1">
    <location>
        <begin position="214"/>
        <end position="255"/>
    </location>
</feature>
<dbReference type="OrthoDB" id="9759959at2"/>
<proteinExistence type="predicted"/>
<gene>
    <name evidence="4" type="ORF">EDD32_1483</name>
</gene>
<dbReference type="Gene3D" id="1.50.10.10">
    <property type="match status" value="1"/>
</dbReference>
<dbReference type="InterPro" id="IPR032856">
    <property type="entry name" value="GDE_N_bis"/>
</dbReference>
<feature type="domain" description="Mannosylglycerate hydrolase MGH1-like glycoside hydrolase" evidence="3">
    <location>
        <begin position="447"/>
        <end position="612"/>
    </location>
</feature>
<dbReference type="Proteomes" id="UP000280726">
    <property type="component" value="Unassembled WGS sequence"/>
</dbReference>
<dbReference type="InterPro" id="IPR012341">
    <property type="entry name" value="6hp_glycosidase-like_sf"/>
</dbReference>
<comment type="caution">
    <text evidence="4">The sequence shown here is derived from an EMBL/GenBank/DDBJ whole genome shotgun (WGS) entry which is preliminary data.</text>
</comment>
<organism evidence="4 5">
    <name type="scientific">Georgenia muralis</name>
    <dbReference type="NCBI Taxonomy" id="154117"/>
    <lineage>
        <taxon>Bacteria</taxon>
        <taxon>Bacillati</taxon>
        <taxon>Actinomycetota</taxon>
        <taxon>Actinomycetes</taxon>
        <taxon>Micrococcales</taxon>
        <taxon>Bogoriellaceae</taxon>
        <taxon>Georgenia</taxon>
    </lineage>
</organism>
<sequence length="658" mass="68719">MSGSEVLVRAGTMLLGGPDGSVGEETGAAPAAPVPLEGLYVADTRCLSRWVLRADGEPLDLAGTVRTPDRRTVALVPRTLRNVPPGFLLVREQTARAGGLGEVLTVRAEGETRAVVVLDARTDFADPFELRSDGRTYDHEGARAGAATVDGSAELTFARSRAGRAFARLVLIRAEAGPGGAVAVDLTSDGAQVVGARLTWVVELPAGGTATLQVDVDAGDPADGPAGAAHKHRADRGDGPPEPAHGPAAAPGERDATTDIEWLRRTSLADLDCLLMPAPGAAHLLIPAAGVPWFLTLFARDSLLTAMMVQAERPAMLPAVVEALALHQGSQEDPARVEQPGKIPHEVRISELATLGQVPYGRYYGSVDSTALYLMGLGRLGAAQEGLVRHLEGSARSAVAWLRGPGGLDETGFVRYVPDPRGLRNQGWKDSSGAIAHPDATPADGAIALCEVQGYTWRALADTARLARTVWGDAFWAEDLETAAAALRERFRAAFWPAGSDFPALALDGTGRPVTTPASNAGHLLWSGMLTSDEARVVGDRLLGPGFFTGWGLRTVEAGQAVFSALSYHRGSVWPHDTMLAAAGLAAYGLHDQARRLARGTLDAARHVGGHLPELFGGNTAADFPAPLVYARAGVPQAWSAAAGVVAAQILGRHPPAG</sequence>
<dbReference type="AlphaFoldDB" id="A0A3N4Z3F1"/>
<reference evidence="4 5" key="1">
    <citation type="submission" date="2018-11" db="EMBL/GenBank/DDBJ databases">
        <title>Sequencing the genomes of 1000 actinobacteria strains.</title>
        <authorList>
            <person name="Klenk H.-P."/>
        </authorList>
    </citation>
    <scope>NUCLEOTIDE SEQUENCE [LARGE SCALE GENOMIC DNA]</scope>
    <source>
        <strain evidence="4 5">DSM 14418</strain>
    </source>
</reference>
<dbReference type="InterPro" id="IPR008928">
    <property type="entry name" value="6-hairpin_glycosidase_sf"/>
</dbReference>
<dbReference type="InterPro" id="IPR054491">
    <property type="entry name" value="MGH1-like_GH"/>
</dbReference>
<feature type="compositionally biased region" description="Low complexity" evidence="1">
    <location>
        <begin position="214"/>
        <end position="228"/>
    </location>
</feature>
<name>A0A3N4Z3F1_9MICO</name>